<dbReference type="RefSeq" id="WP_144733080.1">
    <property type="nucleotide sequence ID" value="NZ_ML675588.1"/>
</dbReference>
<feature type="binding site" evidence="1">
    <location>
        <position position="67"/>
    </location>
    <ligand>
        <name>substrate</name>
    </ligand>
</feature>
<organism evidence="2 3">
    <name type="scientific">Candidatus Nitrosocosmicus arcticus</name>
    <dbReference type="NCBI Taxonomy" id="2035267"/>
    <lineage>
        <taxon>Archaea</taxon>
        <taxon>Nitrososphaerota</taxon>
        <taxon>Nitrososphaeria</taxon>
        <taxon>Nitrososphaerales</taxon>
        <taxon>Nitrososphaeraceae</taxon>
        <taxon>Candidatus Nitrosocosmicus</taxon>
    </lineage>
</organism>
<name>A0A557SSY1_9ARCH</name>
<dbReference type="PANTHER" id="PTHR47623:SF1">
    <property type="entry name" value="OS09G0287300 PROTEIN"/>
    <property type="match status" value="1"/>
</dbReference>
<reference evidence="2 3" key="1">
    <citation type="journal article" date="2019" name="Front. Microbiol.">
        <title>Ammonia Oxidation by the Arctic Terrestrial Thaumarchaeote Candidatus Nitrosocosmicus arcticus Is Stimulated by Increasing Temperatures.</title>
        <authorList>
            <person name="Alves R.J.E."/>
            <person name="Kerou M."/>
            <person name="Zappe A."/>
            <person name="Bittner R."/>
            <person name="Abby S.S."/>
            <person name="Schmidt H.A."/>
            <person name="Pfeifer K."/>
            <person name="Schleper C."/>
        </authorList>
    </citation>
    <scope>NUCLEOTIDE SEQUENCE [LARGE SCALE GENOMIC DNA]</scope>
    <source>
        <strain evidence="2 3">Kfb</strain>
    </source>
</reference>
<dbReference type="OrthoDB" id="304253at2157"/>
<dbReference type="Pfam" id="PF00300">
    <property type="entry name" value="His_Phos_1"/>
    <property type="match status" value="1"/>
</dbReference>
<dbReference type="Gene3D" id="3.40.50.1240">
    <property type="entry name" value="Phosphoglycerate mutase-like"/>
    <property type="match status" value="1"/>
</dbReference>
<dbReference type="AlphaFoldDB" id="A0A557SSY1"/>
<dbReference type="Proteomes" id="UP000315289">
    <property type="component" value="Unassembled WGS sequence"/>
</dbReference>
<gene>
    <name evidence="2" type="ORF">NARC_130052</name>
</gene>
<evidence type="ECO:0000313" key="3">
    <source>
        <dbReference type="Proteomes" id="UP000315289"/>
    </source>
</evidence>
<sequence length="174" mass="20047">MRVSWGEKIYKVLLILRHAKSSWKDKKLDDHDRPLNKRGRSEAIKMGEYLKKTNMMPDTIITSSALRAIETTKYICRYSGYNNLVEVNFSLHQGGIDAYINALTAVANDKQKLLIIGHNPDLEELVGIIINKTIKIPTCTLVQINLSIENWKSINLHCNFRSELVNIWRPKKIE</sequence>
<evidence type="ECO:0000313" key="2">
    <source>
        <dbReference type="EMBL" id="TVP39713.1"/>
    </source>
</evidence>
<dbReference type="SUPFAM" id="SSF53254">
    <property type="entry name" value="Phosphoglycerate mutase-like"/>
    <property type="match status" value="1"/>
</dbReference>
<keyword evidence="3" id="KW-1185">Reference proteome</keyword>
<dbReference type="PANTHER" id="PTHR47623">
    <property type="entry name" value="OS09G0287300 PROTEIN"/>
    <property type="match status" value="1"/>
</dbReference>
<dbReference type="SMART" id="SM00855">
    <property type="entry name" value="PGAM"/>
    <property type="match status" value="1"/>
</dbReference>
<accession>A0A557SSY1</accession>
<protein>
    <submittedName>
        <fullName evidence="2">Putative phosphohistidine phosphatase SixA</fullName>
    </submittedName>
</protein>
<dbReference type="CDD" id="cd07067">
    <property type="entry name" value="HP_PGM_like"/>
    <property type="match status" value="1"/>
</dbReference>
<proteinExistence type="predicted"/>
<dbReference type="InterPro" id="IPR013078">
    <property type="entry name" value="His_Pase_superF_clade-1"/>
</dbReference>
<comment type="caution">
    <text evidence="2">The sequence shown here is derived from an EMBL/GenBank/DDBJ whole genome shotgun (WGS) entry which is preliminary data.</text>
</comment>
<dbReference type="InterPro" id="IPR029033">
    <property type="entry name" value="His_PPase_superfam"/>
</dbReference>
<evidence type="ECO:0000256" key="1">
    <source>
        <dbReference type="PIRSR" id="PIRSR613078-2"/>
    </source>
</evidence>
<dbReference type="EMBL" id="VOAH01000013">
    <property type="protein sequence ID" value="TVP39713.1"/>
    <property type="molecule type" value="Genomic_DNA"/>
</dbReference>